<dbReference type="Proteomes" id="UP001178507">
    <property type="component" value="Unassembled WGS sequence"/>
</dbReference>
<dbReference type="Gene3D" id="3.30.40.10">
    <property type="entry name" value="Zinc/RING finger domain, C3HC4 (zinc finger)"/>
    <property type="match status" value="1"/>
</dbReference>
<dbReference type="AlphaFoldDB" id="A0AA36IFT7"/>
<evidence type="ECO:0000256" key="1">
    <source>
        <dbReference type="PROSITE-ProRule" id="PRU00175"/>
    </source>
</evidence>
<dbReference type="PANTHER" id="PTHR12109">
    <property type="entry name" value="RING FINGER PROTEIN 141-RELATED"/>
    <property type="match status" value="1"/>
</dbReference>
<organism evidence="3 4">
    <name type="scientific">Effrenium voratum</name>
    <dbReference type="NCBI Taxonomy" id="2562239"/>
    <lineage>
        <taxon>Eukaryota</taxon>
        <taxon>Sar</taxon>
        <taxon>Alveolata</taxon>
        <taxon>Dinophyceae</taxon>
        <taxon>Suessiales</taxon>
        <taxon>Symbiodiniaceae</taxon>
        <taxon>Effrenium</taxon>
    </lineage>
</organism>
<keyword evidence="1" id="KW-0479">Metal-binding</keyword>
<sequence length="173" mass="19113">MSFFDQLRNTAQEAQETQRAQEMAAVQRFIKFWVKKFQNECAAAARRGGTRASKKLRQKDIPHGEYYNMDRDAVAQELAESLRNLGAQVQVDACWPGVADITAEWGQAPTSPPEAKATTGHVGSCPICMETRPVVALVPCGHTVCGTCCRSHDLRQCPLCRRQVTTATEGLFV</sequence>
<keyword evidence="4" id="KW-1185">Reference proteome</keyword>
<dbReference type="SUPFAM" id="SSF57850">
    <property type="entry name" value="RING/U-box"/>
    <property type="match status" value="1"/>
</dbReference>
<dbReference type="Pfam" id="PF13920">
    <property type="entry name" value="zf-C3HC4_3"/>
    <property type="match status" value="1"/>
</dbReference>
<dbReference type="SMART" id="SM00184">
    <property type="entry name" value="RING"/>
    <property type="match status" value="1"/>
</dbReference>
<dbReference type="InterPro" id="IPR013083">
    <property type="entry name" value="Znf_RING/FYVE/PHD"/>
</dbReference>
<evidence type="ECO:0000259" key="2">
    <source>
        <dbReference type="PROSITE" id="PS50089"/>
    </source>
</evidence>
<dbReference type="EMBL" id="CAUJNA010001424">
    <property type="protein sequence ID" value="CAJ1386841.1"/>
    <property type="molecule type" value="Genomic_DNA"/>
</dbReference>
<dbReference type="InterPro" id="IPR047126">
    <property type="entry name" value="RNF141-like"/>
</dbReference>
<keyword evidence="1" id="KW-0862">Zinc</keyword>
<evidence type="ECO:0000313" key="4">
    <source>
        <dbReference type="Proteomes" id="UP001178507"/>
    </source>
</evidence>
<keyword evidence="1" id="KW-0863">Zinc-finger</keyword>
<dbReference type="InterPro" id="IPR001841">
    <property type="entry name" value="Znf_RING"/>
</dbReference>
<proteinExistence type="predicted"/>
<accession>A0AA36IFT7</accession>
<protein>
    <recommendedName>
        <fullName evidence="2">RING-type domain-containing protein</fullName>
    </recommendedName>
</protein>
<feature type="domain" description="RING-type" evidence="2">
    <location>
        <begin position="125"/>
        <end position="161"/>
    </location>
</feature>
<gene>
    <name evidence="3" type="ORF">EVOR1521_LOCUS13033</name>
</gene>
<dbReference type="PROSITE" id="PS50089">
    <property type="entry name" value="ZF_RING_2"/>
    <property type="match status" value="1"/>
</dbReference>
<evidence type="ECO:0000313" key="3">
    <source>
        <dbReference type="EMBL" id="CAJ1386841.1"/>
    </source>
</evidence>
<reference evidence="3" key="1">
    <citation type="submission" date="2023-08" db="EMBL/GenBank/DDBJ databases">
        <authorList>
            <person name="Chen Y."/>
            <person name="Shah S."/>
            <person name="Dougan E. K."/>
            <person name="Thang M."/>
            <person name="Chan C."/>
        </authorList>
    </citation>
    <scope>NUCLEOTIDE SEQUENCE</scope>
</reference>
<name>A0AA36IFT7_9DINO</name>
<comment type="caution">
    <text evidence="3">The sequence shown here is derived from an EMBL/GenBank/DDBJ whole genome shotgun (WGS) entry which is preliminary data.</text>
</comment>
<dbReference type="GO" id="GO:0008270">
    <property type="term" value="F:zinc ion binding"/>
    <property type="evidence" value="ECO:0007669"/>
    <property type="project" value="UniProtKB-KW"/>
</dbReference>